<sequence>MPEQLPGDNSNRSSLLDSLKSAGSAVGEVISDFSDRLREDRAERTAEKGQDSLSERLKQAASRARQELSYAQGGSDIREASGRFAKEAEEIFKEMYGSVSRAADGTRDSEAYDTVRGQVSESVQSVRGSIDDAVAKARERTQKKEGAGAAGAGAGADDGADASSRLDDLLGRLRGDADKKQTDSLAEDTPDIIDGEVVSEDDQTNERK</sequence>
<accession>A0A2U1T4T1</accession>
<protein>
    <submittedName>
        <fullName evidence="2">Uncharacterized protein</fullName>
    </submittedName>
</protein>
<dbReference type="EMBL" id="QEEZ01000022">
    <property type="protein sequence ID" value="PWC00992.1"/>
    <property type="molecule type" value="Genomic_DNA"/>
</dbReference>
<reference evidence="3" key="1">
    <citation type="submission" date="2018-04" db="EMBL/GenBank/DDBJ databases">
        <authorList>
            <person name="Liu S."/>
            <person name="Wang Z."/>
            <person name="Li J."/>
        </authorList>
    </citation>
    <scope>NUCLEOTIDE SEQUENCE [LARGE SCALE GENOMIC DNA]</scope>
    <source>
        <strain evidence="3">2189</strain>
    </source>
</reference>
<evidence type="ECO:0000313" key="2">
    <source>
        <dbReference type="EMBL" id="PWC00992.1"/>
    </source>
</evidence>
<proteinExistence type="predicted"/>
<dbReference type="NCBIfam" id="NF040480">
    <property type="entry name" value="CGLAU_01105_fam"/>
    <property type="match status" value="1"/>
</dbReference>
<feature type="compositionally biased region" description="Acidic residues" evidence="1">
    <location>
        <begin position="185"/>
        <end position="208"/>
    </location>
</feature>
<feature type="compositionally biased region" description="Basic and acidic residues" evidence="1">
    <location>
        <begin position="36"/>
        <end position="58"/>
    </location>
</feature>
<feature type="region of interest" description="Disordered" evidence="1">
    <location>
        <begin position="36"/>
        <end position="81"/>
    </location>
</feature>
<feature type="compositionally biased region" description="Basic and acidic residues" evidence="1">
    <location>
        <begin position="164"/>
        <end position="182"/>
    </location>
</feature>
<organism evidence="2 3">
    <name type="scientific">Corynebacterium yudongzhengii</name>
    <dbReference type="NCBI Taxonomy" id="2080740"/>
    <lineage>
        <taxon>Bacteria</taxon>
        <taxon>Bacillati</taxon>
        <taxon>Actinomycetota</taxon>
        <taxon>Actinomycetes</taxon>
        <taxon>Mycobacteriales</taxon>
        <taxon>Corynebacteriaceae</taxon>
        <taxon>Corynebacterium</taxon>
    </lineage>
</organism>
<dbReference type="RefSeq" id="WP_108430758.1">
    <property type="nucleotide sequence ID" value="NZ_CP026947.1"/>
</dbReference>
<gene>
    <name evidence="2" type="ORF">DF222_09940</name>
</gene>
<name>A0A2U1T4T1_9CORY</name>
<evidence type="ECO:0000256" key="1">
    <source>
        <dbReference type="SAM" id="MobiDB-lite"/>
    </source>
</evidence>
<dbReference type="KEGG" id="cyz:C3B44_01245"/>
<feature type="compositionally biased region" description="Basic and acidic residues" evidence="1">
    <location>
        <begin position="129"/>
        <end position="146"/>
    </location>
</feature>
<evidence type="ECO:0000313" key="3">
    <source>
        <dbReference type="Proteomes" id="UP000244989"/>
    </source>
</evidence>
<dbReference type="OrthoDB" id="4410901at2"/>
<comment type="caution">
    <text evidence="2">The sequence shown here is derived from an EMBL/GenBank/DDBJ whole genome shotgun (WGS) entry which is preliminary data.</text>
</comment>
<feature type="region of interest" description="Disordered" evidence="1">
    <location>
        <begin position="99"/>
        <end position="208"/>
    </location>
</feature>
<keyword evidence="3" id="KW-1185">Reference proteome</keyword>
<feature type="compositionally biased region" description="Polar residues" evidence="1">
    <location>
        <begin position="117"/>
        <end position="127"/>
    </location>
</feature>
<dbReference type="AlphaFoldDB" id="A0A2U1T4T1"/>
<dbReference type="Proteomes" id="UP000244989">
    <property type="component" value="Unassembled WGS sequence"/>
</dbReference>